<dbReference type="PROSITE" id="PS01050">
    <property type="entry name" value="YJEF_C_2"/>
    <property type="match status" value="1"/>
</dbReference>
<dbReference type="GO" id="GO:0016301">
    <property type="term" value="F:kinase activity"/>
    <property type="evidence" value="ECO:0007669"/>
    <property type="project" value="UniProtKB-KW"/>
</dbReference>
<evidence type="ECO:0000256" key="16">
    <source>
        <dbReference type="ARBA" id="ARBA00049209"/>
    </source>
</evidence>
<comment type="catalytic activity">
    <reaction evidence="2 18 19">
        <text>(6R)-NADPHX = (6S)-NADPHX</text>
        <dbReference type="Rhea" id="RHEA:32227"/>
        <dbReference type="ChEBI" id="CHEBI:64076"/>
        <dbReference type="ChEBI" id="CHEBI:64077"/>
        <dbReference type="EC" id="5.1.99.6"/>
    </reaction>
</comment>
<evidence type="ECO:0000313" key="22">
    <source>
        <dbReference type="EMBL" id="KTT23214.1"/>
    </source>
</evidence>
<accession>A0A147GZY3</accession>
<keyword evidence="12 17" id="KW-0456">Lyase</keyword>
<feature type="binding site" evidence="17">
    <location>
        <position position="311"/>
    </location>
    <ligand>
        <name>(6S)-NADPHX</name>
        <dbReference type="ChEBI" id="CHEBI:64076"/>
    </ligand>
</feature>
<evidence type="ECO:0000256" key="1">
    <source>
        <dbReference type="ARBA" id="ARBA00000013"/>
    </source>
</evidence>
<organism evidence="22 23">
    <name type="scientific">Pseudacidovorax intermedius</name>
    <dbReference type="NCBI Taxonomy" id="433924"/>
    <lineage>
        <taxon>Bacteria</taxon>
        <taxon>Pseudomonadati</taxon>
        <taxon>Pseudomonadota</taxon>
        <taxon>Betaproteobacteria</taxon>
        <taxon>Burkholderiales</taxon>
        <taxon>Comamonadaceae</taxon>
        <taxon>Pseudacidovorax</taxon>
    </lineage>
</organism>
<dbReference type="InterPro" id="IPR030677">
    <property type="entry name" value="Nnr"/>
</dbReference>
<evidence type="ECO:0000256" key="13">
    <source>
        <dbReference type="ARBA" id="ARBA00023268"/>
    </source>
</evidence>
<feature type="binding site" evidence="17">
    <location>
        <begin position="404"/>
        <end position="408"/>
    </location>
    <ligand>
        <name>AMP</name>
        <dbReference type="ChEBI" id="CHEBI:456215"/>
    </ligand>
</feature>
<comment type="function">
    <text evidence="14 19">Bifunctional enzyme that catalyzes the epimerization of the S- and R-forms of NAD(P)HX and the dehydration of the S-form of NAD(P)HX at the expense of ADP, which is converted to AMP. This allows the repair of both epimers of NAD(P)HX, a damaged form of NAD(P)H that is a result of enzymatic or heat-dependent hydration.</text>
</comment>
<dbReference type="EMBL" id="LDSL01000051">
    <property type="protein sequence ID" value="KTT23214.1"/>
    <property type="molecule type" value="Genomic_DNA"/>
</dbReference>
<dbReference type="Proteomes" id="UP000072741">
    <property type="component" value="Unassembled WGS sequence"/>
</dbReference>
<evidence type="ECO:0000256" key="15">
    <source>
        <dbReference type="ARBA" id="ARBA00048238"/>
    </source>
</evidence>
<comment type="similarity">
    <text evidence="3 19">In the N-terminal section; belongs to the NnrE/AIBP family.</text>
</comment>
<keyword evidence="6 17" id="KW-0547">Nucleotide-binding</keyword>
<keyword evidence="13" id="KW-0511">Multifunctional enzyme</keyword>
<keyword evidence="22" id="KW-0418">Kinase</keyword>
<dbReference type="NCBIfam" id="TIGR00196">
    <property type="entry name" value="yjeF_cterm"/>
    <property type="match status" value="1"/>
</dbReference>
<keyword evidence="11 18" id="KW-0413">Isomerase</keyword>
<sequence length="490" mass="49373">MGLHRLDLTLPQPLHGTAASRAIERAAAGALPSHTLMRRAGVAVARLAMALAPHARCIWIACGPGNNGGDGFEAALELHRLGRPVAVSFNGDAARLPPDAADAGQRLRQAGVPLAAQAPAQFDLAIDALLGLGATRPPEGPLLAHLRRMHAGTAPVLSVDLPSGLDADTGQFAAELGAAGAAARHCLSLLTVKPGLFTAKGRDLAGEVWFDDLGIDPSSTPPDAFLSGRPAPAARPHDSHKGSFGDVAVIGGAPGMTGAALLAATSALHAGAGRVFVGLLEADAPALASEYALMLRAPGTLPLDRLTVVCGCGAGTALGDLLPTAIDQAAALVLDADGLNALAADRRLHDALRARAATGRPTVLTPHPLEAARLLGTDTPAVQDDRLGAARRLADAFRCTVVLKGSGSVIASPDSTPRINPTGNARLATGGTGDVLAGMVGAALASGLAAADAAAHAVWWHGAVADGWPAGRPFSATQLAREAGRGLVQR</sequence>
<dbReference type="InterPro" id="IPR029056">
    <property type="entry name" value="Ribokinase-like"/>
</dbReference>
<dbReference type="OrthoDB" id="9806925at2"/>
<keyword evidence="23" id="KW-1185">Reference proteome</keyword>
<dbReference type="PROSITE" id="PS51383">
    <property type="entry name" value="YJEF_C_3"/>
    <property type="match status" value="1"/>
</dbReference>
<dbReference type="Pfam" id="PF01256">
    <property type="entry name" value="Carb_kinase"/>
    <property type="match status" value="1"/>
</dbReference>
<dbReference type="PIRSF" id="PIRSF017184">
    <property type="entry name" value="Nnr"/>
    <property type="match status" value="1"/>
</dbReference>
<comment type="similarity">
    <text evidence="17">Belongs to the NnrD/CARKD family.</text>
</comment>
<feature type="binding site" evidence="18">
    <location>
        <position position="163"/>
    </location>
    <ligand>
        <name>K(+)</name>
        <dbReference type="ChEBI" id="CHEBI:29103"/>
    </ligand>
</feature>
<dbReference type="GO" id="GO:0052855">
    <property type="term" value="F:ADP-dependent NAD(P)H-hydrate dehydratase activity"/>
    <property type="evidence" value="ECO:0007669"/>
    <property type="project" value="UniProtKB-UniRule"/>
</dbReference>
<comment type="caution">
    <text evidence="18">Lacks conserved residue(s) required for the propagation of feature annotation.</text>
</comment>
<comment type="similarity">
    <text evidence="4 19">In the C-terminal section; belongs to the NnrD/CARKD family.</text>
</comment>
<dbReference type="SUPFAM" id="SSF53613">
    <property type="entry name" value="Ribokinase-like"/>
    <property type="match status" value="1"/>
</dbReference>
<evidence type="ECO:0000256" key="4">
    <source>
        <dbReference type="ARBA" id="ARBA00009524"/>
    </source>
</evidence>
<dbReference type="AlphaFoldDB" id="A0A147GZY3"/>
<dbReference type="InterPro" id="IPR017953">
    <property type="entry name" value="Carbohydrate_kinase_pred_CS"/>
</dbReference>
<feature type="binding site" evidence="18">
    <location>
        <begin position="66"/>
        <end position="70"/>
    </location>
    <ligand>
        <name>(6S)-NADPHX</name>
        <dbReference type="ChEBI" id="CHEBI:64076"/>
    </ligand>
</feature>
<comment type="cofactor">
    <cofactor evidence="17">
        <name>Mg(2+)</name>
        <dbReference type="ChEBI" id="CHEBI:18420"/>
    </cofactor>
</comment>
<evidence type="ECO:0000256" key="9">
    <source>
        <dbReference type="ARBA" id="ARBA00022958"/>
    </source>
</evidence>
<comment type="subunit">
    <text evidence="17">Homotetramer.</text>
</comment>
<keyword evidence="10 17" id="KW-0520">NAD</keyword>
<dbReference type="GO" id="GO:0052856">
    <property type="term" value="F:NAD(P)HX epimerase activity"/>
    <property type="evidence" value="ECO:0007669"/>
    <property type="project" value="UniProtKB-UniRule"/>
</dbReference>
<dbReference type="CDD" id="cd01171">
    <property type="entry name" value="YXKO-related"/>
    <property type="match status" value="1"/>
</dbReference>
<feature type="binding site" evidence="17">
    <location>
        <position position="434"/>
    </location>
    <ligand>
        <name>(6S)-NADPHX</name>
        <dbReference type="ChEBI" id="CHEBI:64076"/>
    </ligand>
</feature>
<dbReference type="GO" id="GO:0046496">
    <property type="term" value="P:nicotinamide nucleotide metabolic process"/>
    <property type="evidence" value="ECO:0007669"/>
    <property type="project" value="UniProtKB-UniRule"/>
</dbReference>
<dbReference type="SUPFAM" id="SSF64153">
    <property type="entry name" value="YjeF N-terminal domain-like"/>
    <property type="match status" value="1"/>
</dbReference>
<evidence type="ECO:0000256" key="19">
    <source>
        <dbReference type="PIRNR" id="PIRNR017184"/>
    </source>
</evidence>
<feature type="domain" description="YjeF N-terminal" evidence="21">
    <location>
        <begin position="20"/>
        <end position="221"/>
    </location>
</feature>
<feature type="binding site" evidence="17">
    <location>
        <position position="367"/>
    </location>
    <ligand>
        <name>(6S)-NADPHX</name>
        <dbReference type="ChEBI" id="CHEBI:64076"/>
    </ligand>
</feature>
<dbReference type="Pfam" id="PF03853">
    <property type="entry name" value="YjeF_N"/>
    <property type="match status" value="1"/>
</dbReference>
<evidence type="ECO:0000256" key="6">
    <source>
        <dbReference type="ARBA" id="ARBA00022741"/>
    </source>
</evidence>
<dbReference type="EC" id="4.2.1.136" evidence="19"/>
<evidence type="ECO:0000256" key="14">
    <source>
        <dbReference type="ARBA" id="ARBA00025153"/>
    </source>
</evidence>
<comment type="function">
    <text evidence="18">Catalyzes the epimerization of the S- and R-forms of NAD(P)HX, a damaged form of NAD(P)H that is a result of enzymatic or heat-dependent hydration. This is a prerequisite for the S-specific NAD(P)H-hydrate dehydratase to allow the repair of both epimers of NAD(P)HX.</text>
</comment>
<gene>
    <name evidence="17" type="primary">nnrD</name>
    <name evidence="18" type="synonym">nnrE</name>
    <name evidence="22" type="ORF">NS331_08315</name>
</gene>
<dbReference type="Gene3D" id="3.40.1190.20">
    <property type="match status" value="1"/>
</dbReference>
<dbReference type="NCBIfam" id="TIGR00197">
    <property type="entry name" value="yjeF_nterm"/>
    <property type="match status" value="1"/>
</dbReference>
<feature type="binding site" evidence="18">
    <location>
        <position position="160"/>
    </location>
    <ligand>
        <name>(6S)-NADPHX</name>
        <dbReference type="ChEBI" id="CHEBI:64076"/>
    </ligand>
</feature>
<dbReference type="PANTHER" id="PTHR12592">
    <property type="entry name" value="ATP-DEPENDENT (S)-NAD(P)H-HYDRATE DEHYDRATASE FAMILY MEMBER"/>
    <property type="match status" value="1"/>
</dbReference>
<evidence type="ECO:0000259" key="20">
    <source>
        <dbReference type="PROSITE" id="PS51383"/>
    </source>
</evidence>
<evidence type="ECO:0000256" key="2">
    <source>
        <dbReference type="ARBA" id="ARBA00000909"/>
    </source>
</evidence>
<comment type="cofactor">
    <cofactor evidence="18 19">
        <name>K(+)</name>
        <dbReference type="ChEBI" id="CHEBI:29103"/>
    </cofactor>
    <text evidence="18 19">Binds 1 potassium ion per subunit.</text>
</comment>
<dbReference type="GO" id="GO:0110051">
    <property type="term" value="P:metabolite repair"/>
    <property type="evidence" value="ECO:0007669"/>
    <property type="project" value="TreeGrafter"/>
</dbReference>
<feature type="binding site" evidence="18">
    <location>
        <position position="127"/>
    </location>
    <ligand>
        <name>K(+)</name>
        <dbReference type="ChEBI" id="CHEBI:29103"/>
    </ligand>
</feature>
<dbReference type="PANTHER" id="PTHR12592:SF0">
    <property type="entry name" value="ATP-DEPENDENT (S)-NAD(P)H-HYDRATE DEHYDRATASE"/>
    <property type="match status" value="1"/>
</dbReference>
<evidence type="ECO:0000256" key="17">
    <source>
        <dbReference type="HAMAP-Rule" id="MF_01965"/>
    </source>
</evidence>
<dbReference type="InterPro" id="IPR036652">
    <property type="entry name" value="YjeF_N_dom_sf"/>
</dbReference>
<reference evidence="22 23" key="1">
    <citation type="journal article" date="2016" name="Front. Microbiol.">
        <title>Genomic Resource of Rice Seed Associated Bacteria.</title>
        <authorList>
            <person name="Midha S."/>
            <person name="Bansal K."/>
            <person name="Sharma S."/>
            <person name="Kumar N."/>
            <person name="Patil P.P."/>
            <person name="Chaudhry V."/>
            <person name="Patil P.B."/>
        </authorList>
    </citation>
    <scope>NUCLEOTIDE SEQUENCE [LARGE SCALE GENOMIC DNA]</scope>
    <source>
        <strain evidence="22 23">NS331</strain>
    </source>
</reference>
<name>A0A147GZY3_9BURK</name>
<dbReference type="InterPro" id="IPR004443">
    <property type="entry name" value="YjeF_N_dom"/>
</dbReference>
<evidence type="ECO:0000256" key="3">
    <source>
        <dbReference type="ARBA" id="ARBA00006001"/>
    </source>
</evidence>
<evidence type="ECO:0000259" key="21">
    <source>
        <dbReference type="PROSITE" id="PS51385"/>
    </source>
</evidence>
<comment type="catalytic activity">
    <reaction evidence="16 17 19">
        <text>(6S)-NADPHX + ADP = AMP + phosphate + NADPH + H(+)</text>
        <dbReference type="Rhea" id="RHEA:32235"/>
        <dbReference type="ChEBI" id="CHEBI:15378"/>
        <dbReference type="ChEBI" id="CHEBI:43474"/>
        <dbReference type="ChEBI" id="CHEBI:57783"/>
        <dbReference type="ChEBI" id="CHEBI:64076"/>
        <dbReference type="ChEBI" id="CHEBI:456215"/>
        <dbReference type="ChEBI" id="CHEBI:456216"/>
        <dbReference type="EC" id="4.2.1.136"/>
    </reaction>
</comment>
<evidence type="ECO:0000256" key="10">
    <source>
        <dbReference type="ARBA" id="ARBA00023027"/>
    </source>
</evidence>
<feature type="binding site" evidence="17">
    <location>
        <position position="433"/>
    </location>
    <ligand>
        <name>AMP</name>
        <dbReference type="ChEBI" id="CHEBI:456215"/>
    </ligand>
</feature>
<dbReference type="PROSITE" id="PS51385">
    <property type="entry name" value="YJEF_N"/>
    <property type="match status" value="1"/>
</dbReference>
<evidence type="ECO:0000313" key="23">
    <source>
        <dbReference type="Proteomes" id="UP000072741"/>
    </source>
</evidence>
<feature type="domain" description="YjeF C-terminal" evidence="20">
    <location>
        <begin position="224"/>
        <end position="490"/>
    </location>
</feature>
<feature type="binding site" evidence="18">
    <location>
        <begin position="131"/>
        <end position="137"/>
    </location>
    <ligand>
        <name>(6S)-NADPHX</name>
        <dbReference type="ChEBI" id="CHEBI:64076"/>
    </ligand>
</feature>
<dbReference type="GO" id="GO:0046872">
    <property type="term" value="F:metal ion binding"/>
    <property type="evidence" value="ECO:0007669"/>
    <property type="project" value="UniProtKB-UniRule"/>
</dbReference>
<comment type="function">
    <text evidence="17">Catalyzes the dehydration of the S-form of NAD(P)HX at the expense of ADP, which is converted to AMP. Together with NAD(P)HX epimerase, which catalyzes the epimerization of the S- and R-forms, the enzyme allows the repair of both epimers of NAD(P)HX, a damaged form of NAD(P)H that is a result of enzymatic or heat-dependent hydration.</text>
</comment>
<dbReference type="HAMAP" id="MF_01965">
    <property type="entry name" value="NADHX_dehydratase"/>
    <property type="match status" value="1"/>
</dbReference>
<evidence type="ECO:0000256" key="8">
    <source>
        <dbReference type="ARBA" id="ARBA00022857"/>
    </source>
</evidence>
<protein>
    <recommendedName>
        <fullName evidence="19">Bifunctional NAD(P)H-hydrate repair enzyme</fullName>
    </recommendedName>
    <alternativeName>
        <fullName evidence="19">Nicotinamide nucleotide repair protein</fullName>
    </alternativeName>
    <domain>
        <recommendedName>
            <fullName evidence="19">ADP-dependent (S)-NAD(P)H-hydrate dehydratase</fullName>
            <ecNumber evidence="19">4.2.1.136</ecNumber>
        </recommendedName>
        <alternativeName>
            <fullName evidence="19">ADP-dependent NAD(P)HX dehydratase</fullName>
        </alternativeName>
    </domain>
    <domain>
        <recommendedName>
            <fullName evidence="19">NAD(P)H-hydrate epimerase</fullName>
            <ecNumber evidence="19">5.1.99.6</ecNumber>
        </recommendedName>
    </domain>
</protein>
<feature type="binding site" evidence="17">
    <location>
        <position position="259"/>
    </location>
    <ligand>
        <name>(6S)-NADPHX</name>
        <dbReference type="ChEBI" id="CHEBI:64076"/>
    </ligand>
</feature>
<dbReference type="PATRIC" id="fig|433924.3.peg.3644"/>
<keyword evidence="5 18" id="KW-0479">Metal-binding</keyword>
<dbReference type="Gene3D" id="3.40.50.10260">
    <property type="entry name" value="YjeF N-terminal domain"/>
    <property type="match status" value="1"/>
</dbReference>
<feature type="binding site" evidence="18">
    <location>
        <position position="67"/>
    </location>
    <ligand>
        <name>K(+)</name>
        <dbReference type="ChEBI" id="CHEBI:29103"/>
    </ligand>
</feature>
<keyword evidence="9 18" id="KW-0630">Potassium</keyword>
<evidence type="ECO:0000256" key="11">
    <source>
        <dbReference type="ARBA" id="ARBA00023235"/>
    </source>
</evidence>
<dbReference type="InterPro" id="IPR000631">
    <property type="entry name" value="CARKD"/>
</dbReference>
<comment type="catalytic activity">
    <reaction evidence="1 18 19">
        <text>(6R)-NADHX = (6S)-NADHX</text>
        <dbReference type="Rhea" id="RHEA:32215"/>
        <dbReference type="ChEBI" id="CHEBI:64074"/>
        <dbReference type="ChEBI" id="CHEBI:64075"/>
        <dbReference type="EC" id="5.1.99.6"/>
    </reaction>
</comment>
<comment type="caution">
    <text evidence="22">The sequence shown here is derived from an EMBL/GenBank/DDBJ whole genome shotgun (WGS) entry which is preliminary data.</text>
</comment>
<comment type="similarity">
    <text evidence="18">Belongs to the NnrE/AIBP family.</text>
</comment>
<keyword evidence="8 17" id="KW-0521">NADP</keyword>
<evidence type="ECO:0000256" key="12">
    <source>
        <dbReference type="ARBA" id="ARBA00023239"/>
    </source>
</evidence>
<keyword evidence="7 17" id="KW-0067">ATP-binding</keyword>
<keyword evidence="22" id="KW-0808">Transferase</keyword>
<dbReference type="HAMAP" id="MF_01966">
    <property type="entry name" value="NADHX_epimerase"/>
    <property type="match status" value="1"/>
</dbReference>
<evidence type="ECO:0000256" key="5">
    <source>
        <dbReference type="ARBA" id="ARBA00022723"/>
    </source>
</evidence>
<evidence type="ECO:0000256" key="7">
    <source>
        <dbReference type="ARBA" id="ARBA00022840"/>
    </source>
</evidence>
<dbReference type="EC" id="5.1.99.6" evidence="19"/>
<proteinExistence type="inferred from homology"/>
<dbReference type="GO" id="GO:0005524">
    <property type="term" value="F:ATP binding"/>
    <property type="evidence" value="ECO:0007669"/>
    <property type="project" value="UniProtKB-UniRule"/>
</dbReference>
<evidence type="ECO:0000256" key="18">
    <source>
        <dbReference type="HAMAP-Rule" id="MF_01966"/>
    </source>
</evidence>
<comment type="catalytic activity">
    <reaction evidence="15 17 19">
        <text>(6S)-NADHX + ADP = AMP + phosphate + NADH + H(+)</text>
        <dbReference type="Rhea" id="RHEA:32223"/>
        <dbReference type="ChEBI" id="CHEBI:15378"/>
        <dbReference type="ChEBI" id="CHEBI:43474"/>
        <dbReference type="ChEBI" id="CHEBI:57945"/>
        <dbReference type="ChEBI" id="CHEBI:64074"/>
        <dbReference type="ChEBI" id="CHEBI:456215"/>
        <dbReference type="ChEBI" id="CHEBI:456216"/>
        <dbReference type="EC" id="4.2.1.136"/>
    </reaction>
</comment>